<dbReference type="CDD" id="cd06171">
    <property type="entry name" value="Sigma70_r4"/>
    <property type="match status" value="1"/>
</dbReference>
<evidence type="ECO:0000259" key="6">
    <source>
        <dbReference type="Pfam" id="PF04542"/>
    </source>
</evidence>
<dbReference type="InterPro" id="IPR014284">
    <property type="entry name" value="RNA_pol_sigma-70_dom"/>
</dbReference>
<keyword evidence="4" id="KW-0238">DNA-binding</keyword>
<dbReference type="AlphaFoldDB" id="A0A511T555"/>
<feature type="domain" description="RNA polymerase sigma-70 region 2" evidence="6">
    <location>
        <begin position="25"/>
        <end position="91"/>
    </location>
</feature>
<feature type="domain" description="RNA polymerase sigma factor 70 region 4 type 2" evidence="7">
    <location>
        <begin position="137"/>
        <end position="182"/>
    </location>
</feature>
<comment type="caution">
    <text evidence="8">The sequence shown here is derived from an EMBL/GenBank/DDBJ whole genome shotgun (WGS) entry which is preliminary data.</text>
</comment>
<dbReference type="InterPro" id="IPR036388">
    <property type="entry name" value="WH-like_DNA-bd_sf"/>
</dbReference>
<dbReference type="PANTHER" id="PTHR43133:SF8">
    <property type="entry name" value="RNA POLYMERASE SIGMA FACTOR HI_1459-RELATED"/>
    <property type="match status" value="1"/>
</dbReference>
<dbReference type="InterPro" id="IPR007627">
    <property type="entry name" value="RNA_pol_sigma70_r2"/>
</dbReference>
<dbReference type="GO" id="GO:0003677">
    <property type="term" value="F:DNA binding"/>
    <property type="evidence" value="ECO:0007669"/>
    <property type="project" value="UniProtKB-KW"/>
</dbReference>
<dbReference type="OrthoDB" id="9784272at2"/>
<dbReference type="GO" id="GO:0016987">
    <property type="term" value="F:sigma factor activity"/>
    <property type="evidence" value="ECO:0007669"/>
    <property type="project" value="UniProtKB-KW"/>
</dbReference>
<organism evidence="8 9">
    <name type="scientific">Myxococcus fulvus</name>
    <dbReference type="NCBI Taxonomy" id="33"/>
    <lineage>
        <taxon>Bacteria</taxon>
        <taxon>Pseudomonadati</taxon>
        <taxon>Myxococcota</taxon>
        <taxon>Myxococcia</taxon>
        <taxon>Myxococcales</taxon>
        <taxon>Cystobacterineae</taxon>
        <taxon>Myxococcaceae</taxon>
        <taxon>Myxococcus</taxon>
    </lineage>
</organism>
<dbReference type="SUPFAM" id="SSF88946">
    <property type="entry name" value="Sigma2 domain of RNA polymerase sigma factors"/>
    <property type="match status" value="1"/>
</dbReference>
<name>A0A511T555_MYXFU</name>
<gene>
    <name evidence="8" type="ORF">MFU01_43430</name>
</gene>
<evidence type="ECO:0000256" key="5">
    <source>
        <dbReference type="ARBA" id="ARBA00023163"/>
    </source>
</evidence>
<evidence type="ECO:0000256" key="3">
    <source>
        <dbReference type="ARBA" id="ARBA00023082"/>
    </source>
</evidence>
<dbReference type="RefSeq" id="WP_074955519.1">
    <property type="nucleotide sequence ID" value="NZ_BJXR01000033.1"/>
</dbReference>
<dbReference type="NCBIfam" id="TIGR02937">
    <property type="entry name" value="sigma70-ECF"/>
    <property type="match status" value="1"/>
</dbReference>
<evidence type="ECO:0000256" key="4">
    <source>
        <dbReference type="ARBA" id="ARBA00023125"/>
    </source>
</evidence>
<keyword evidence="3" id="KW-0731">Sigma factor</keyword>
<dbReference type="InterPro" id="IPR013324">
    <property type="entry name" value="RNA_pol_sigma_r3/r4-like"/>
</dbReference>
<dbReference type="Pfam" id="PF08281">
    <property type="entry name" value="Sigma70_r4_2"/>
    <property type="match status" value="1"/>
</dbReference>
<dbReference type="SUPFAM" id="SSF88659">
    <property type="entry name" value="Sigma3 and sigma4 domains of RNA polymerase sigma factors"/>
    <property type="match status" value="1"/>
</dbReference>
<dbReference type="PANTHER" id="PTHR43133">
    <property type="entry name" value="RNA POLYMERASE ECF-TYPE SIGMA FACTO"/>
    <property type="match status" value="1"/>
</dbReference>
<dbReference type="EMBL" id="BJXR01000033">
    <property type="protein sequence ID" value="GEN09306.1"/>
    <property type="molecule type" value="Genomic_DNA"/>
</dbReference>
<comment type="similarity">
    <text evidence="1">Belongs to the sigma-70 factor family. ECF subfamily.</text>
</comment>
<dbReference type="Proteomes" id="UP000321514">
    <property type="component" value="Unassembled WGS sequence"/>
</dbReference>
<dbReference type="InterPro" id="IPR039425">
    <property type="entry name" value="RNA_pol_sigma-70-like"/>
</dbReference>
<protein>
    <submittedName>
        <fullName evidence="8">RNA polymerase sigma factor</fullName>
    </submittedName>
</protein>
<evidence type="ECO:0000313" key="8">
    <source>
        <dbReference type="EMBL" id="GEN09306.1"/>
    </source>
</evidence>
<keyword evidence="5" id="KW-0804">Transcription</keyword>
<dbReference type="InterPro" id="IPR013325">
    <property type="entry name" value="RNA_pol_sigma_r2"/>
</dbReference>
<accession>A0A511T555</accession>
<proteinExistence type="inferred from homology"/>
<dbReference type="STRING" id="1334629.MFUL124B02_28080"/>
<keyword evidence="2" id="KW-0805">Transcription regulation</keyword>
<sequence length="209" mass="23189">MGPETSDERLMLAFQAGDARAFEALVRRHRTPVFNFILRFVGQRARAEDVLQETWLKVVRSAGEYQAKARFTTWVYTIARNLCVDSARKESYRQAASLEAPVNGADGEDGRALADALPDGGASPERGAHNARLRPLLERALAALPEEQREVFILREYSGIPFKDIADVTGVSENTVKSRMRYALDGLRRRLAELGVDGDLVEDGRTVVG</sequence>
<reference evidence="8 9" key="1">
    <citation type="submission" date="2019-07" db="EMBL/GenBank/DDBJ databases">
        <title>Whole genome shotgun sequence of Myxococcus fulvus NBRC 100333.</title>
        <authorList>
            <person name="Hosoyama A."/>
            <person name="Uohara A."/>
            <person name="Ohji S."/>
            <person name="Ichikawa N."/>
        </authorList>
    </citation>
    <scope>NUCLEOTIDE SEQUENCE [LARGE SCALE GENOMIC DNA]</scope>
    <source>
        <strain evidence="8 9">NBRC 100333</strain>
    </source>
</reference>
<dbReference type="GO" id="GO:0006352">
    <property type="term" value="P:DNA-templated transcription initiation"/>
    <property type="evidence" value="ECO:0007669"/>
    <property type="project" value="InterPro"/>
</dbReference>
<dbReference type="Gene3D" id="1.10.10.10">
    <property type="entry name" value="Winged helix-like DNA-binding domain superfamily/Winged helix DNA-binding domain"/>
    <property type="match status" value="1"/>
</dbReference>
<dbReference type="InterPro" id="IPR013249">
    <property type="entry name" value="RNA_pol_sigma70_r4_t2"/>
</dbReference>
<dbReference type="Pfam" id="PF04542">
    <property type="entry name" value="Sigma70_r2"/>
    <property type="match status" value="1"/>
</dbReference>
<evidence type="ECO:0000313" key="9">
    <source>
        <dbReference type="Proteomes" id="UP000321514"/>
    </source>
</evidence>
<evidence type="ECO:0000256" key="2">
    <source>
        <dbReference type="ARBA" id="ARBA00023015"/>
    </source>
</evidence>
<dbReference type="NCBIfam" id="NF009166">
    <property type="entry name" value="PRK12513.1"/>
    <property type="match status" value="1"/>
</dbReference>
<dbReference type="Gene3D" id="1.10.1740.10">
    <property type="match status" value="1"/>
</dbReference>
<evidence type="ECO:0000256" key="1">
    <source>
        <dbReference type="ARBA" id="ARBA00010641"/>
    </source>
</evidence>
<evidence type="ECO:0000259" key="7">
    <source>
        <dbReference type="Pfam" id="PF08281"/>
    </source>
</evidence>